<dbReference type="AlphaFoldDB" id="A8G5L0"/>
<gene>
    <name evidence="2" type="ordered locus">P9215_12761</name>
</gene>
<name>A8G5L0_PROM2</name>
<keyword evidence="1" id="KW-0472">Membrane</keyword>
<accession>A8G5L0</accession>
<dbReference type="STRING" id="93060.P9215_12761"/>
<evidence type="ECO:0000313" key="2">
    <source>
        <dbReference type="EMBL" id="ABV50891.1"/>
    </source>
</evidence>
<evidence type="ECO:0000256" key="1">
    <source>
        <dbReference type="SAM" id="Phobius"/>
    </source>
</evidence>
<proteinExistence type="predicted"/>
<keyword evidence="1" id="KW-0812">Transmembrane</keyword>
<protein>
    <submittedName>
        <fullName evidence="2">Uncharacterized protein</fullName>
    </submittedName>
</protein>
<keyword evidence="1" id="KW-1133">Transmembrane helix</keyword>
<sequence length="287" mass="33223">MKSSLNNKDSIYEDSRYEGVEYLLKTLDKAGISIDFDEKQCSSHEEGVYLLDERKIIFAEDKPSVHVLKLLSWNALQHCKMWKYDDTKSRTFYPWKKEFEDFINTSGIDANKLTETYKESGLDPSRIILSLEAEAAATFYLPEQIADFFCQCLKENKLSNEVDIDKKVQRLKITPLETIADCINWFGAALWRGYLKLTRGYWKRTGFINKGPFTEKVSILDILSFPLMLALYLGYLFLAFIFYSFVFIYPFRQFALFFANMSSGVSGGIAIVGMVAWINYVLTRPKK</sequence>
<dbReference type="EMBL" id="CP000825">
    <property type="protein sequence ID" value="ABV50891.1"/>
    <property type="molecule type" value="Genomic_DNA"/>
</dbReference>
<dbReference type="RefSeq" id="WP_012007960.1">
    <property type="nucleotide sequence ID" value="NC_009840.1"/>
</dbReference>
<feature type="transmembrane region" description="Helical" evidence="1">
    <location>
        <begin position="257"/>
        <end position="282"/>
    </location>
</feature>
<evidence type="ECO:0000313" key="3">
    <source>
        <dbReference type="Proteomes" id="UP000002014"/>
    </source>
</evidence>
<dbReference type="KEGG" id="pmh:P9215_12761"/>
<reference evidence="2 3" key="1">
    <citation type="journal article" date="2007" name="PLoS Genet.">
        <title>Patterns and implications of gene gain and loss in the evolution of Prochlorococcus.</title>
        <authorList>
            <person name="Kettler G.C."/>
            <person name="Martiny A.C."/>
            <person name="Huang K."/>
            <person name="Zucker J."/>
            <person name="Coleman M.L."/>
            <person name="Rodrigue S."/>
            <person name="Chen F."/>
            <person name="Lapidus A."/>
            <person name="Ferriera S."/>
            <person name="Johnson J."/>
            <person name="Steglich C."/>
            <person name="Church G.M."/>
            <person name="Richardson P."/>
            <person name="Chisholm S.W."/>
        </authorList>
    </citation>
    <scope>NUCLEOTIDE SEQUENCE [LARGE SCALE GENOMIC DNA]</scope>
    <source>
        <strain evidence="2 3">MIT 9215</strain>
    </source>
</reference>
<feature type="transmembrane region" description="Helical" evidence="1">
    <location>
        <begin position="229"/>
        <end position="251"/>
    </location>
</feature>
<organism evidence="2 3">
    <name type="scientific">Prochlorococcus marinus (strain MIT 9215)</name>
    <dbReference type="NCBI Taxonomy" id="93060"/>
    <lineage>
        <taxon>Bacteria</taxon>
        <taxon>Bacillati</taxon>
        <taxon>Cyanobacteriota</taxon>
        <taxon>Cyanophyceae</taxon>
        <taxon>Synechococcales</taxon>
        <taxon>Prochlorococcaceae</taxon>
        <taxon>Prochlorococcus</taxon>
    </lineage>
</organism>
<dbReference type="Proteomes" id="UP000002014">
    <property type="component" value="Chromosome"/>
</dbReference>
<dbReference type="HOGENOM" id="CLU_969305_0_0_3"/>